<dbReference type="Pfam" id="PF13894">
    <property type="entry name" value="zf-C2H2_4"/>
    <property type="match status" value="1"/>
</dbReference>
<comment type="caution">
    <text evidence="10">The sequence shown here is derived from an EMBL/GenBank/DDBJ whole genome shotgun (WGS) entry which is preliminary data.</text>
</comment>
<dbReference type="FunFam" id="3.30.160.60:FF:003229">
    <property type="entry name" value="PR/SET domain 15"/>
    <property type="match status" value="1"/>
</dbReference>
<dbReference type="FunFam" id="3.30.160.60:FF:000937">
    <property type="entry name" value="PR domain zinc finger protein 15"/>
    <property type="match status" value="1"/>
</dbReference>
<dbReference type="PROSITE" id="PS50157">
    <property type="entry name" value="ZINC_FINGER_C2H2_2"/>
    <property type="match status" value="8"/>
</dbReference>
<feature type="domain" description="C2H2-type" evidence="9">
    <location>
        <begin position="205"/>
        <end position="232"/>
    </location>
</feature>
<dbReference type="GO" id="GO:0005634">
    <property type="term" value="C:nucleus"/>
    <property type="evidence" value="ECO:0007669"/>
    <property type="project" value="UniProtKB-SubCell"/>
</dbReference>
<proteinExistence type="predicted"/>
<reference evidence="10 11" key="1">
    <citation type="journal article" date="2018" name="Mol. Genet. Genomics">
        <title>The red deer Cervus elaphus genome CerEla1.0: sequencing, annotating, genes, and chromosomes.</title>
        <authorList>
            <person name="Bana N.A."/>
            <person name="Nyiri A."/>
            <person name="Nagy J."/>
            <person name="Frank K."/>
            <person name="Nagy T."/>
            <person name="Steger V."/>
            <person name="Schiller M."/>
            <person name="Lakatos P."/>
            <person name="Sugar L."/>
            <person name="Horn P."/>
            <person name="Barta E."/>
            <person name="Orosz L."/>
        </authorList>
    </citation>
    <scope>NUCLEOTIDE SEQUENCE [LARGE SCALE GENOMIC DNA]</scope>
    <source>
        <strain evidence="10">Hungarian</strain>
    </source>
</reference>
<keyword evidence="4 7" id="KW-0863">Zinc-finger</keyword>
<feature type="domain" description="C2H2-type" evidence="9">
    <location>
        <begin position="261"/>
        <end position="288"/>
    </location>
</feature>
<evidence type="ECO:0000256" key="5">
    <source>
        <dbReference type="ARBA" id="ARBA00022833"/>
    </source>
</evidence>
<protein>
    <recommendedName>
        <fullName evidence="9">C2H2-type domain-containing protein</fullName>
    </recommendedName>
</protein>
<feature type="compositionally biased region" description="Low complexity" evidence="8">
    <location>
        <begin position="572"/>
        <end position="581"/>
    </location>
</feature>
<keyword evidence="6" id="KW-0539">Nucleus</keyword>
<feature type="region of interest" description="Disordered" evidence="8">
    <location>
        <begin position="93"/>
        <end position="112"/>
    </location>
</feature>
<dbReference type="OrthoDB" id="4748970at2759"/>
<dbReference type="Pfam" id="PF00096">
    <property type="entry name" value="zf-C2H2"/>
    <property type="match status" value="6"/>
</dbReference>
<evidence type="ECO:0000256" key="6">
    <source>
        <dbReference type="ARBA" id="ARBA00023242"/>
    </source>
</evidence>
<feature type="compositionally biased region" description="Acidic residues" evidence="8">
    <location>
        <begin position="98"/>
        <end position="109"/>
    </location>
</feature>
<evidence type="ECO:0000256" key="3">
    <source>
        <dbReference type="ARBA" id="ARBA00022737"/>
    </source>
</evidence>
<feature type="domain" description="C2H2-type" evidence="9">
    <location>
        <begin position="177"/>
        <end position="204"/>
    </location>
</feature>
<dbReference type="InterPro" id="IPR013087">
    <property type="entry name" value="Znf_C2H2_type"/>
</dbReference>
<feature type="domain" description="C2H2-type" evidence="9">
    <location>
        <begin position="25"/>
        <end position="52"/>
    </location>
</feature>
<dbReference type="Proteomes" id="UP000242450">
    <property type="component" value="Chromosome 19"/>
</dbReference>
<evidence type="ECO:0000259" key="9">
    <source>
        <dbReference type="PROSITE" id="PS50157"/>
    </source>
</evidence>
<keyword evidence="2" id="KW-0479">Metal-binding</keyword>
<evidence type="ECO:0000256" key="4">
    <source>
        <dbReference type="ARBA" id="ARBA00022771"/>
    </source>
</evidence>
<feature type="domain" description="C2H2-type" evidence="9">
    <location>
        <begin position="52"/>
        <end position="79"/>
    </location>
</feature>
<evidence type="ECO:0000256" key="7">
    <source>
        <dbReference type="PROSITE-ProRule" id="PRU00042"/>
    </source>
</evidence>
<feature type="domain" description="C2H2-type" evidence="9">
    <location>
        <begin position="289"/>
        <end position="317"/>
    </location>
</feature>
<evidence type="ECO:0000256" key="1">
    <source>
        <dbReference type="ARBA" id="ARBA00004123"/>
    </source>
</evidence>
<accession>A0A212CJ55</accession>
<dbReference type="FunFam" id="3.30.160.60:FF:000593">
    <property type="entry name" value="PR domain zinc finger protein 15"/>
    <property type="match status" value="1"/>
</dbReference>
<dbReference type="PANTHER" id="PTHR16515">
    <property type="entry name" value="PR DOMAIN ZINC FINGER PROTEIN"/>
    <property type="match status" value="1"/>
</dbReference>
<dbReference type="SUPFAM" id="SSF57667">
    <property type="entry name" value="beta-beta-alpha zinc fingers"/>
    <property type="match status" value="4"/>
</dbReference>
<feature type="compositionally biased region" description="Basic residues" evidence="8">
    <location>
        <begin position="369"/>
        <end position="380"/>
    </location>
</feature>
<keyword evidence="5" id="KW-0862">Zinc</keyword>
<dbReference type="GO" id="GO:0010468">
    <property type="term" value="P:regulation of gene expression"/>
    <property type="evidence" value="ECO:0007669"/>
    <property type="project" value="TreeGrafter"/>
</dbReference>
<feature type="domain" description="C2H2-type" evidence="9">
    <location>
        <begin position="149"/>
        <end position="176"/>
    </location>
</feature>
<organism evidence="10 11">
    <name type="scientific">Cervus elaphus hippelaphus</name>
    <name type="common">European red deer</name>
    <dbReference type="NCBI Taxonomy" id="46360"/>
    <lineage>
        <taxon>Eukaryota</taxon>
        <taxon>Metazoa</taxon>
        <taxon>Chordata</taxon>
        <taxon>Craniata</taxon>
        <taxon>Vertebrata</taxon>
        <taxon>Euteleostomi</taxon>
        <taxon>Mammalia</taxon>
        <taxon>Eutheria</taxon>
        <taxon>Laurasiatheria</taxon>
        <taxon>Artiodactyla</taxon>
        <taxon>Ruminantia</taxon>
        <taxon>Pecora</taxon>
        <taxon>Cervidae</taxon>
        <taxon>Cervinae</taxon>
        <taxon>Cervus</taxon>
    </lineage>
</organism>
<name>A0A212CJ55_CEREH</name>
<dbReference type="Gene3D" id="3.30.160.60">
    <property type="entry name" value="Classic Zinc Finger"/>
    <property type="match status" value="7"/>
</dbReference>
<keyword evidence="3" id="KW-0677">Repeat</keyword>
<dbReference type="PANTHER" id="PTHR16515:SF49">
    <property type="entry name" value="GASTRULA ZINC FINGER PROTEIN XLCGF49.1-LIKE-RELATED"/>
    <property type="match status" value="1"/>
</dbReference>
<evidence type="ECO:0000256" key="8">
    <source>
        <dbReference type="SAM" id="MobiDB-lite"/>
    </source>
</evidence>
<dbReference type="SMART" id="SM00355">
    <property type="entry name" value="ZnF_C2H2"/>
    <property type="match status" value="8"/>
</dbReference>
<comment type="subcellular location">
    <subcellularLocation>
        <location evidence="1">Nucleus</location>
    </subcellularLocation>
</comment>
<feature type="non-terminal residue" evidence="10">
    <location>
        <position position="1"/>
    </location>
</feature>
<dbReference type="EMBL" id="MKHE01000019">
    <property type="protein sequence ID" value="OWK05864.1"/>
    <property type="molecule type" value="Genomic_DNA"/>
</dbReference>
<dbReference type="InterPro" id="IPR036236">
    <property type="entry name" value="Znf_C2H2_sf"/>
</dbReference>
<dbReference type="GO" id="GO:0008270">
    <property type="term" value="F:zinc ion binding"/>
    <property type="evidence" value="ECO:0007669"/>
    <property type="project" value="UniProtKB-KW"/>
</dbReference>
<gene>
    <name evidence="10" type="ORF">Celaphus_00012890</name>
</gene>
<feature type="compositionally biased region" description="Pro residues" evidence="8">
    <location>
        <begin position="552"/>
        <end position="571"/>
    </location>
</feature>
<dbReference type="AlphaFoldDB" id="A0A212CJ55"/>
<dbReference type="InterPro" id="IPR050331">
    <property type="entry name" value="Zinc_finger"/>
</dbReference>
<feature type="region of interest" description="Disordered" evidence="8">
    <location>
        <begin position="364"/>
        <end position="394"/>
    </location>
</feature>
<sequence>VRRVKREDVEAGGGENLVRYRKEPSGCPVCGKVFSCRSNMNKHLLTHGDKKYTCEICGRKFFRVDVLRDHIHVHFKDIALMDDHQREEFIGKIGISSEENDDHSDESADSEPHKYSCKRCQALMQVYSLCPSAKAVCHPEPVSAFRYIHPCEICGRIFNSIGNLERHKLIHTGVKSHACEQCGKSFARKDMLKEHMRVHDNIREYLCAECGKGMKTKHALRHHMKLHKGIKEYECRECHRKFAQKVNMLKHYKRHTGIKDFMCELCGKTFSERNTMETHKLIHTVGKQWTCSVCDKKYVTEYMLQKHVQLTHDKVEAQSCQLCGTKVLAVRIDDLDHLPETTTIDASSIGIVQPELSLEQEELAEGKHVKAARRAPKRKQKPEEEAGATAPEDAAFSEFSEKEGTFSGAVGDETDSAVQSIQQVVVTLGDPNVTTPSSSVGLTNITVTPITTTAGTQFTNLQPVAVGHLTTPERQLQLDNSILTVTFDTVSGSAMLHNRQNDLQIHPQPEASNPQSVAHFINLTTLVNSITPLGSQLGEQHPLTWRAVPQTDGPPPPPPAPAPQAAQPPVPAEQQPQMYSY</sequence>
<keyword evidence="11" id="KW-1185">Reference proteome</keyword>
<evidence type="ECO:0000313" key="11">
    <source>
        <dbReference type="Proteomes" id="UP000242450"/>
    </source>
</evidence>
<feature type="domain" description="C2H2-type" evidence="9">
    <location>
        <begin position="233"/>
        <end position="260"/>
    </location>
</feature>
<dbReference type="PROSITE" id="PS00028">
    <property type="entry name" value="ZINC_FINGER_C2H2_1"/>
    <property type="match status" value="8"/>
</dbReference>
<evidence type="ECO:0000313" key="10">
    <source>
        <dbReference type="EMBL" id="OWK05864.1"/>
    </source>
</evidence>
<evidence type="ECO:0000256" key="2">
    <source>
        <dbReference type="ARBA" id="ARBA00022723"/>
    </source>
</evidence>
<feature type="region of interest" description="Disordered" evidence="8">
    <location>
        <begin position="545"/>
        <end position="581"/>
    </location>
</feature>